<dbReference type="Proteomes" id="UP001165121">
    <property type="component" value="Unassembled WGS sequence"/>
</dbReference>
<organism evidence="2 3">
    <name type="scientific">Phytophthora fragariaefolia</name>
    <dbReference type="NCBI Taxonomy" id="1490495"/>
    <lineage>
        <taxon>Eukaryota</taxon>
        <taxon>Sar</taxon>
        <taxon>Stramenopiles</taxon>
        <taxon>Oomycota</taxon>
        <taxon>Peronosporomycetes</taxon>
        <taxon>Peronosporales</taxon>
        <taxon>Peronosporaceae</taxon>
        <taxon>Phytophthora</taxon>
    </lineage>
</organism>
<sequence length="118" mass="11981">MAPPRGPSSLGGIAASHQARTGSTDLSVSSQPPTRLSGGIGSGSSEGVSALDGSRLSQPSEIGSISAAGEVIDMDAGTSGKFVEWVSLRTTHITPHWGSATVFSPSSFARKVSQRSRV</sequence>
<name>A0A9W6TWF0_9STRA</name>
<gene>
    <name evidence="2" type="ORF">Pfra01_000385300</name>
</gene>
<evidence type="ECO:0000313" key="2">
    <source>
        <dbReference type="EMBL" id="GMF23802.1"/>
    </source>
</evidence>
<comment type="caution">
    <text evidence="2">The sequence shown here is derived from an EMBL/GenBank/DDBJ whole genome shotgun (WGS) entry which is preliminary data.</text>
</comment>
<evidence type="ECO:0000313" key="3">
    <source>
        <dbReference type="Proteomes" id="UP001165121"/>
    </source>
</evidence>
<protein>
    <submittedName>
        <fullName evidence="2">Unnamed protein product</fullName>
    </submittedName>
</protein>
<evidence type="ECO:0000256" key="1">
    <source>
        <dbReference type="SAM" id="MobiDB-lite"/>
    </source>
</evidence>
<proteinExistence type="predicted"/>
<keyword evidence="3" id="KW-1185">Reference proteome</keyword>
<dbReference type="EMBL" id="BSXT01000298">
    <property type="protein sequence ID" value="GMF23802.1"/>
    <property type="molecule type" value="Genomic_DNA"/>
</dbReference>
<reference evidence="2" key="1">
    <citation type="submission" date="2023-04" db="EMBL/GenBank/DDBJ databases">
        <title>Phytophthora fragariaefolia NBRC 109709.</title>
        <authorList>
            <person name="Ichikawa N."/>
            <person name="Sato H."/>
            <person name="Tonouchi N."/>
        </authorList>
    </citation>
    <scope>NUCLEOTIDE SEQUENCE</scope>
    <source>
        <strain evidence="2">NBRC 109709</strain>
    </source>
</reference>
<accession>A0A9W6TWF0</accession>
<feature type="region of interest" description="Disordered" evidence="1">
    <location>
        <begin position="1"/>
        <end position="62"/>
    </location>
</feature>
<dbReference type="AlphaFoldDB" id="A0A9W6TWF0"/>
<feature type="compositionally biased region" description="Polar residues" evidence="1">
    <location>
        <begin position="18"/>
        <end position="34"/>
    </location>
</feature>